<name>A0A7S8FB26_9BACT</name>
<reference evidence="5 6" key="1">
    <citation type="journal article" date="2020" name="ISME J.">
        <title>Enrichment and physiological characterization of a novel comammox Nitrospira indicates ammonium inhibition of complete nitrification.</title>
        <authorList>
            <person name="Sakoula D."/>
            <person name="Koch H."/>
            <person name="Frank J."/>
            <person name="Jetten M.S.M."/>
            <person name="van Kessel M.A.H.J."/>
            <person name="Lucker S."/>
        </authorList>
    </citation>
    <scope>NUCLEOTIDE SEQUENCE [LARGE SCALE GENOMIC DNA]</scope>
    <source>
        <strain evidence="5">Comreactor17</strain>
    </source>
</reference>
<evidence type="ECO:0000256" key="1">
    <source>
        <dbReference type="ARBA" id="ARBA00023015"/>
    </source>
</evidence>
<dbReference type="KEGG" id="nkf:Nkreftii_000320"/>
<dbReference type="PRINTS" id="PR00778">
    <property type="entry name" value="HTHARSR"/>
</dbReference>
<dbReference type="SUPFAM" id="SSF46785">
    <property type="entry name" value="Winged helix' DNA-binding domain"/>
    <property type="match status" value="1"/>
</dbReference>
<evidence type="ECO:0000256" key="2">
    <source>
        <dbReference type="ARBA" id="ARBA00023125"/>
    </source>
</evidence>
<gene>
    <name evidence="5" type="ORF">Nkreftii_000320</name>
</gene>
<dbReference type="InterPro" id="IPR001845">
    <property type="entry name" value="HTH_ArsR_DNA-bd_dom"/>
</dbReference>
<dbReference type="GO" id="GO:0003677">
    <property type="term" value="F:DNA binding"/>
    <property type="evidence" value="ECO:0007669"/>
    <property type="project" value="UniProtKB-KW"/>
</dbReference>
<sequence length="106" mass="11819">MAAVAPSIKKAVVLFHALSDETRLALLERLKDGEQCVCELTDAMKAAQSRLSFHLKVLKDAGLVEDRRDGRWMYYSLSYQAIEELEDLVDSLKKAAKSAASARRCC</sequence>
<dbReference type="SMART" id="SM00418">
    <property type="entry name" value="HTH_ARSR"/>
    <property type="match status" value="1"/>
</dbReference>
<organism evidence="5 6">
    <name type="scientific">Candidatus Nitrospira kreftii</name>
    <dbReference type="NCBI Taxonomy" id="2652173"/>
    <lineage>
        <taxon>Bacteria</taxon>
        <taxon>Pseudomonadati</taxon>
        <taxon>Nitrospirota</taxon>
        <taxon>Nitrospiria</taxon>
        <taxon>Nitrospirales</taxon>
        <taxon>Nitrospiraceae</taxon>
        <taxon>Nitrospira</taxon>
    </lineage>
</organism>
<dbReference type="PANTHER" id="PTHR33154">
    <property type="entry name" value="TRANSCRIPTIONAL REGULATOR, ARSR FAMILY"/>
    <property type="match status" value="1"/>
</dbReference>
<feature type="domain" description="HTH arsR-type" evidence="4">
    <location>
        <begin position="3"/>
        <end position="97"/>
    </location>
</feature>
<dbReference type="PROSITE" id="PS50987">
    <property type="entry name" value="HTH_ARSR_2"/>
    <property type="match status" value="1"/>
</dbReference>
<dbReference type="InterPro" id="IPR036390">
    <property type="entry name" value="WH_DNA-bd_sf"/>
</dbReference>
<dbReference type="GO" id="GO:0003700">
    <property type="term" value="F:DNA-binding transcription factor activity"/>
    <property type="evidence" value="ECO:0007669"/>
    <property type="project" value="InterPro"/>
</dbReference>
<dbReference type="EMBL" id="CP047423">
    <property type="protein sequence ID" value="QPD02546.1"/>
    <property type="molecule type" value="Genomic_DNA"/>
</dbReference>
<dbReference type="PANTHER" id="PTHR33154:SF18">
    <property type="entry name" value="ARSENICAL RESISTANCE OPERON REPRESSOR"/>
    <property type="match status" value="1"/>
</dbReference>
<dbReference type="InterPro" id="IPR036388">
    <property type="entry name" value="WH-like_DNA-bd_sf"/>
</dbReference>
<evidence type="ECO:0000259" key="4">
    <source>
        <dbReference type="PROSITE" id="PS50987"/>
    </source>
</evidence>
<accession>A0A7S8FB26</accession>
<dbReference type="InterPro" id="IPR011991">
    <property type="entry name" value="ArsR-like_HTH"/>
</dbReference>
<keyword evidence="3" id="KW-0804">Transcription</keyword>
<dbReference type="InterPro" id="IPR051081">
    <property type="entry name" value="HTH_MetalResp_TranReg"/>
</dbReference>
<dbReference type="Proteomes" id="UP000593737">
    <property type="component" value="Chromosome"/>
</dbReference>
<dbReference type="CDD" id="cd00090">
    <property type="entry name" value="HTH_ARSR"/>
    <property type="match status" value="1"/>
</dbReference>
<dbReference type="NCBIfam" id="NF033788">
    <property type="entry name" value="HTH_metalloreg"/>
    <property type="match status" value="1"/>
</dbReference>
<evidence type="ECO:0000313" key="6">
    <source>
        <dbReference type="Proteomes" id="UP000593737"/>
    </source>
</evidence>
<evidence type="ECO:0000313" key="5">
    <source>
        <dbReference type="EMBL" id="QPD02546.1"/>
    </source>
</evidence>
<evidence type="ECO:0000256" key="3">
    <source>
        <dbReference type="ARBA" id="ARBA00023163"/>
    </source>
</evidence>
<dbReference type="Gene3D" id="1.10.10.10">
    <property type="entry name" value="Winged helix-like DNA-binding domain superfamily/Winged helix DNA-binding domain"/>
    <property type="match status" value="1"/>
</dbReference>
<dbReference type="Pfam" id="PF01022">
    <property type="entry name" value="HTH_5"/>
    <property type="match status" value="1"/>
</dbReference>
<protein>
    <submittedName>
        <fullName evidence="5">Transcriptional regulator</fullName>
    </submittedName>
</protein>
<keyword evidence="2" id="KW-0238">DNA-binding</keyword>
<proteinExistence type="predicted"/>
<keyword evidence="1" id="KW-0805">Transcription regulation</keyword>
<dbReference type="AlphaFoldDB" id="A0A7S8FB26"/>